<dbReference type="CDD" id="cd02009">
    <property type="entry name" value="TPP_SHCHC_synthase"/>
    <property type="match status" value="1"/>
</dbReference>
<organism evidence="11 12">
    <name type="scientific">Pseudaeromonas sharmana</name>
    <dbReference type="NCBI Taxonomy" id="328412"/>
    <lineage>
        <taxon>Bacteria</taxon>
        <taxon>Pseudomonadati</taxon>
        <taxon>Pseudomonadota</taxon>
        <taxon>Gammaproteobacteria</taxon>
        <taxon>Aeromonadales</taxon>
        <taxon>Aeromonadaceae</taxon>
        <taxon>Pseudaeromonas</taxon>
    </lineage>
</organism>
<evidence type="ECO:0000256" key="2">
    <source>
        <dbReference type="ARBA" id="ARBA00022679"/>
    </source>
</evidence>
<evidence type="ECO:0000256" key="6">
    <source>
        <dbReference type="ARBA" id="ARBA00023211"/>
    </source>
</evidence>
<dbReference type="Proteomes" id="UP001595692">
    <property type="component" value="Unassembled WGS sequence"/>
</dbReference>
<dbReference type="RefSeq" id="WP_377151712.1">
    <property type="nucleotide sequence ID" value="NZ_JBHSAF010000007.1"/>
</dbReference>
<feature type="domain" description="Thiamine pyrophosphate enzyme N-terminal TPP-binding" evidence="9">
    <location>
        <begin position="13"/>
        <end position="120"/>
    </location>
</feature>
<dbReference type="EC" id="2.2.1.9" evidence="7"/>
<dbReference type="Gene3D" id="3.40.50.970">
    <property type="match status" value="2"/>
</dbReference>
<dbReference type="Pfam" id="PF02776">
    <property type="entry name" value="TPP_enzyme_N"/>
    <property type="match status" value="1"/>
</dbReference>
<dbReference type="GO" id="GO:0070204">
    <property type="term" value="F:2-succinyl-5-enolpyruvyl-6-hydroxy-3-cyclohexene-1-carboxylic-acid synthase activity"/>
    <property type="evidence" value="ECO:0007669"/>
    <property type="project" value="UniProtKB-EC"/>
</dbReference>
<comment type="subunit">
    <text evidence="7">Homodimer.</text>
</comment>
<keyword evidence="3 7" id="KW-0479">Metal-binding</keyword>
<accession>A0ABV8CMI6</accession>
<evidence type="ECO:0000256" key="4">
    <source>
        <dbReference type="ARBA" id="ARBA00022842"/>
    </source>
</evidence>
<evidence type="ECO:0000256" key="1">
    <source>
        <dbReference type="ARBA" id="ARBA00022428"/>
    </source>
</evidence>
<comment type="cofactor">
    <cofactor evidence="7">
        <name>thiamine diphosphate</name>
        <dbReference type="ChEBI" id="CHEBI:58937"/>
    </cofactor>
    <text evidence="7">Binds 1 thiamine pyrophosphate per subunit.</text>
</comment>
<gene>
    <name evidence="7 11" type="primary">menD</name>
    <name evidence="11" type="ORF">ACFOSS_07965</name>
</gene>
<keyword evidence="12" id="KW-1185">Reference proteome</keyword>
<keyword evidence="4 7" id="KW-0460">Magnesium</keyword>
<dbReference type="NCBIfam" id="TIGR00173">
    <property type="entry name" value="menD"/>
    <property type="match status" value="1"/>
</dbReference>
<dbReference type="InterPro" id="IPR029061">
    <property type="entry name" value="THDP-binding"/>
</dbReference>
<dbReference type="PIRSF" id="PIRSF004983">
    <property type="entry name" value="MenD"/>
    <property type="match status" value="1"/>
</dbReference>
<evidence type="ECO:0000256" key="7">
    <source>
        <dbReference type="HAMAP-Rule" id="MF_01659"/>
    </source>
</evidence>
<comment type="pathway">
    <text evidence="7">Quinol/quinone metabolism; 1,4-dihydroxy-2-naphthoate biosynthesis; 1,4-dihydroxy-2-naphthoate from chorismate: step 2/7.</text>
</comment>
<comment type="cofactor">
    <cofactor evidence="7">
        <name>Mg(2+)</name>
        <dbReference type="ChEBI" id="CHEBI:18420"/>
    </cofactor>
    <cofactor evidence="7">
        <name>Mn(2+)</name>
        <dbReference type="ChEBI" id="CHEBI:29035"/>
    </cofactor>
</comment>
<dbReference type="SUPFAM" id="SSF52518">
    <property type="entry name" value="Thiamin diphosphate-binding fold (THDP-binding)"/>
    <property type="match status" value="2"/>
</dbReference>
<keyword evidence="2 7" id="KW-0808">Transferase</keyword>
<evidence type="ECO:0000256" key="5">
    <source>
        <dbReference type="ARBA" id="ARBA00023052"/>
    </source>
</evidence>
<dbReference type="InterPro" id="IPR012001">
    <property type="entry name" value="Thiamin_PyroP_enz_TPP-bd_dom"/>
</dbReference>
<dbReference type="SUPFAM" id="SSF52467">
    <property type="entry name" value="DHS-like NAD/FAD-binding domain"/>
    <property type="match status" value="1"/>
</dbReference>
<dbReference type="InterPro" id="IPR029035">
    <property type="entry name" value="DHS-like_NAD/FAD-binding_dom"/>
</dbReference>
<dbReference type="CDD" id="cd07037">
    <property type="entry name" value="TPP_PYR_MenD"/>
    <property type="match status" value="1"/>
</dbReference>
<dbReference type="Gene3D" id="3.40.50.1220">
    <property type="entry name" value="TPP-binding domain"/>
    <property type="match status" value="1"/>
</dbReference>
<keyword evidence="1 7" id="KW-0474">Menaquinone biosynthesis</keyword>
<keyword evidence="6 7" id="KW-0464">Manganese</keyword>
<dbReference type="InterPro" id="IPR032264">
    <property type="entry name" value="MenD_middle"/>
</dbReference>
<sequence length="575" mass="61404">MIRAGDNLALGWARLMIEELWRLGLRDLCFAPGSRSAPLTLAASEQGRVRCHAHFDERGLGFLALGLARQSRRPVAVVTTSGTAVANLYPAVIEARLSGIPLIVLSADRPPELIDCGANQTITQPGIFAGYPLFAQNLPAPSATISPRFVLGSLDQMWHCLQQTPGPAHLNCPFAEPFYPGEGVALAADWPTELASWRASEQPLTRIVAPALMPDVPATWPELAQRRGVIVAGQIEDIADANAVAALAQHLGWPLLADAQSQLLQHPQALAHADLALHNAAFRAALANSEVLLQVGGRLLSKRLAGFIAEHAWQQNWQLAAHDRRLSADYRVDCRLVAPIAAACHALQARSLAQVPWRELGTLSAGLPAILDSLVEEWGELGITHRLASLWQGALLLGNSLPPRLWQMLAPPRPANPLPGQLHSQRGASGIDGLIATAAGIARARPQGEVTTLLLGDTSALHDLNSLALLRAPDHPLIVVLLNNDGGGIFALLPGAATLPQHDACFRLNHGLDFAHAAAQFALEYVAPGSLDDFEHAYRTACAARRSTLIECRVPAGHSAGQLQLLAQLCRGKAE</sequence>
<dbReference type="InterPro" id="IPR004433">
    <property type="entry name" value="MenaQ_synth_MenD"/>
</dbReference>
<evidence type="ECO:0000313" key="11">
    <source>
        <dbReference type="EMBL" id="MFC3913396.1"/>
    </source>
</evidence>
<keyword evidence="5 7" id="KW-0786">Thiamine pyrophosphate</keyword>
<dbReference type="InterPro" id="IPR011766">
    <property type="entry name" value="TPP_enzyme_TPP-bd"/>
</dbReference>
<protein>
    <recommendedName>
        <fullName evidence="7">2-succinyl-5-enolpyruvyl-6-hydroxy-3-cyclohexene-1-carboxylate synthase</fullName>
        <shortName evidence="7">SEPHCHC synthase</shortName>
        <ecNumber evidence="7">2.2.1.9</ecNumber>
    </recommendedName>
    <alternativeName>
        <fullName evidence="7">Menaquinone biosynthesis protein MenD</fullName>
    </alternativeName>
</protein>
<name>A0ABV8CMI6_9GAMM</name>
<feature type="domain" description="Menaquinone biosynthesis protein MenD middle" evidence="10">
    <location>
        <begin position="189"/>
        <end position="391"/>
    </location>
</feature>
<evidence type="ECO:0000259" key="9">
    <source>
        <dbReference type="Pfam" id="PF02776"/>
    </source>
</evidence>
<comment type="similarity">
    <text evidence="7">Belongs to the TPP enzyme family. MenD subfamily.</text>
</comment>
<feature type="domain" description="Thiamine pyrophosphate enzyme TPP-binding" evidence="8">
    <location>
        <begin position="419"/>
        <end position="552"/>
    </location>
</feature>
<comment type="caution">
    <text evidence="11">The sequence shown here is derived from an EMBL/GenBank/DDBJ whole genome shotgun (WGS) entry which is preliminary data.</text>
</comment>
<comment type="catalytic activity">
    <reaction evidence="7">
        <text>isochorismate + 2-oxoglutarate + H(+) = 5-enolpyruvoyl-6-hydroxy-2-succinyl-cyclohex-3-ene-1-carboxylate + CO2</text>
        <dbReference type="Rhea" id="RHEA:25593"/>
        <dbReference type="ChEBI" id="CHEBI:15378"/>
        <dbReference type="ChEBI" id="CHEBI:16526"/>
        <dbReference type="ChEBI" id="CHEBI:16810"/>
        <dbReference type="ChEBI" id="CHEBI:29780"/>
        <dbReference type="ChEBI" id="CHEBI:58818"/>
        <dbReference type="EC" id="2.2.1.9"/>
    </reaction>
</comment>
<dbReference type="HAMAP" id="MF_01659">
    <property type="entry name" value="MenD"/>
    <property type="match status" value="1"/>
</dbReference>
<evidence type="ECO:0000256" key="3">
    <source>
        <dbReference type="ARBA" id="ARBA00022723"/>
    </source>
</evidence>
<reference evidence="12" key="1">
    <citation type="journal article" date="2019" name="Int. J. Syst. Evol. Microbiol.">
        <title>The Global Catalogue of Microorganisms (GCM) 10K type strain sequencing project: providing services to taxonomists for standard genome sequencing and annotation.</title>
        <authorList>
            <consortium name="The Broad Institute Genomics Platform"/>
            <consortium name="The Broad Institute Genome Sequencing Center for Infectious Disease"/>
            <person name="Wu L."/>
            <person name="Ma J."/>
        </authorList>
    </citation>
    <scope>NUCLEOTIDE SEQUENCE [LARGE SCALE GENOMIC DNA]</scope>
    <source>
        <strain evidence="12">CCUG 54939</strain>
    </source>
</reference>
<dbReference type="PANTHER" id="PTHR42916">
    <property type="entry name" value="2-SUCCINYL-5-ENOLPYRUVYL-6-HYDROXY-3-CYCLOHEXENE-1-CARBOXYLATE SYNTHASE"/>
    <property type="match status" value="1"/>
</dbReference>
<dbReference type="Pfam" id="PF02775">
    <property type="entry name" value="TPP_enzyme_C"/>
    <property type="match status" value="1"/>
</dbReference>
<comment type="function">
    <text evidence="7">Catalyzes the thiamine diphosphate-dependent decarboxylation of 2-oxoglutarate and the subsequent addition of the resulting succinic semialdehyde-thiamine pyrophosphate anion to isochorismate to yield 2-succinyl-5-enolpyruvyl-6-hydroxy-3-cyclohexene-1-carboxylate (SEPHCHC).</text>
</comment>
<evidence type="ECO:0000259" key="10">
    <source>
        <dbReference type="Pfam" id="PF16582"/>
    </source>
</evidence>
<comment type="pathway">
    <text evidence="7">Quinol/quinone metabolism; menaquinone biosynthesis.</text>
</comment>
<proteinExistence type="inferred from homology"/>
<evidence type="ECO:0000259" key="8">
    <source>
        <dbReference type="Pfam" id="PF02775"/>
    </source>
</evidence>
<dbReference type="Pfam" id="PF16582">
    <property type="entry name" value="TPP_enzyme_M_2"/>
    <property type="match status" value="1"/>
</dbReference>
<dbReference type="EMBL" id="JBHSAF010000007">
    <property type="protein sequence ID" value="MFC3913396.1"/>
    <property type="molecule type" value="Genomic_DNA"/>
</dbReference>
<evidence type="ECO:0000313" key="12">
    <source>
        <dbReference type="Proteomes" id="UP001595692"/>
    </source>
</evidence>
<dbReference type="PANTHER" id="PTHR42916:SF1">
    <property type="entry name" value="PROTEIN PHYLLO, CHLOROPLASTIC"/>
    <property type="match status" value="1"/>
</dbReference>